<dbReference type="Proteomes" id="UP001220610">
    <property type="component" value="Chromosome"/>
</dbReference>
<dbReference type="InterPro" id="IPR032508">
    <property type="entry name" value="FecR_C"/>
</dbReference>
<accession>A0AAJ5WSR7</accession>
<evidence type="ECO:0000259" key="3">
    <source>
        <dbReference type="Pfam" id="PF16344"/>
    </source>
</evidence>
<organism evidence="4 5">
    <name type="scientific">Candidatus Pseudobacter hemicellulosilyticus</name>
    <dbReference type="NCBI Taxonomy" id="3121375"/>
    <lineage>
        <taxon>Bacteria</taxon>
        <taxon>Pseudomonadati</taxon>
        <taxon>Bacteroidota</taxon>
        <taxon>Chitinophagia</taxon>
        <taxon>Chitinophagales</taxon>
        <taxon>Chitinophagaceae</taxon>
        <taxon>Pseudobacter</taxon>
    </lineage>
</organism>
<keyword evidence="1" id="KW-1133">Transmembrane helix</keyword>
<dbReference type="InterPro" id="IPR012373">
    <property type="entry name" value="Ferrdict_sens_TM"/>
</dbReference>
<keyword evidence="1" id="KW-0812">Transmembrane</keyword>
<proteinExistence type="predicted"/>
<feature type="transmembrane region" description="Helical" evidence="1">
    <location>
        <begin position="77"/>
        <end position="97"/>
    </location>
</feature>
<dbReference type="Pfam" id="PF04773">
    <property type="entry name" value="FecR"/>
    <property type="match status" value="1"/>
</dbReference>
<evidence type="ECO:0000256" key="1">
    <source>
        <dbReference type="SAM" id="Phobius"/>
    </source>
</evidence>
<dbReference type="Gene3D" id="3.55.50.30">
    <property type="match status" value="1"/>
</dbReference>
<evidence type="ECO:0000313" key="5">
    <source>
        <dbReference type="Proteomes" id="UP001220610"/>
    </source>
</evidence>
<dbReference type="EMBL" id="CP119311">
    <property type="protein sequence ID" value="WEK35903.1"/>
    <property type="molecule type" value="Genomic_DNA"/>
</dbReference>
<dbReference type="Gene3D" id="2.60.120.1440">
    <property type="match status" value="1"/>
</dbReference>
<evidence type="ECO:0000313" key="4">
    <source>
        <dbReference type="EMBL" id="WEK35903.1"/>
    </source>
</evidence>
<feature type="domain" description="FecR protein" evidence="2">
    <location>
        <begin position="109"/>
        <end position="204"/>
    </location>
</feature>
<evidence type="ECO:0000259" key="2">
    <source>
        <dbReference type="Pfam" id="PF04773"/>
    </source>
</evidence>
<gene>
    <name evidence="4" type="ORF">P0Y53_00195</name>
</gene>
<feature type="domain" description="Protein FecR C-terminal" evidence="3">
    <location>
        <begin position="248"/>
        <end position="316"/>
    </location>
</feature>
<dbReference type="PANTHER" id="PTHR30273">
    <property type="entry name" value="PERIPLASMIC SIGNAL SENSOR AND SIGMA FACTOR ACTIVATOR FECR-RELATED"/>
    <property type="match status" value="1"/>
</dbReference>
<name>A0AAJ5WSR7_9BACT</name>
<dbReference type="PIRSF" id="PIRSF018266">
    <property type="entry name" value="FecR"/>
    <property type="match status" value="1"/>
</dbReference>
<dbReference type="AlphaFoldDB" id="A0AAJ5WSR7"/>
<keyword evidence="1" id="KW-0472">Membrane</keyword>
<reference evidence="4" key="1">
    <citation type="submission" date="2023-03" db="EMBL/GenBank/DDBJ databases">
        <title>Andean soil-derived lignocellulolytic bacterial consortium as a source of novel taxa and putative plastic-active enzymes.</title>
        <authorList>
            <person name="Diaz-Garcia L."/>
            <person name="Chuvochina M."/>
            <person name="Feuerriegel G."/>
            <person name="Bunk B."/>
            <person name="Sproer C."/>
            <person name="Streit W.R."/>
            <person name="Rodriguez L.M."/>
            <person name="Overmann J."/>
            <person name="Jimenez D.J."/>
        </authorList>
    </citation>
    <scope>NUCLEOTIDE SEQUENCE</scope>
    <source>
        <strain evidence="4">MAG 7</strain>
    </source>
</reference>
<dbReference type="InterPro" id="IPR006860">
    <property type="entry name" value="FecR"/>
</dbReference>
<sequence length="317" mass="35577">MSLLQRIFQRYTQQHATEAEQELVHQWYQSYDRQPAAEMSEQEEKEVRNAIWLKFNKGLQEAGDVPARSVLYMRTTWLKYATAAVVTGACLTGFYWLTSRKNTPQYTAVAAGAGQHKKVALPDGSSLMLGANSQINVPEDFNKEARELQMPYGEVFYDVAKDNGKPFVIQSGPLTVKVLGTSFYMRLLKGVGQQEVLVKSGRVQVSSGDSVFGVLTRGSRLLYDSASGGFAIQQNKEKMAEQLEQGWLVFENTPYPLFAAIMESHYNIQIEDPGKKLSMAHFTAAFPPAAPLRDIMSVMTGIHHVSYKIEEHRLIIK</sequence>
<dbReference type="GO" id="GO:0016989">
    <property type="term" value="F:sigma factor antagonist activity"/>
    <property type="evidence" value="ECO:0007669"/>
    <property type="project" value="TreeGrafter"/>
</dbReference>
<dbReference type="Pfam" id="PF16344">
    <property type="entry name" value="FecR_C"/>
    <property type="match status" value="1"/>
</dbReference>
<dbReference type="PANTHER" id="PTHR30273:SF2">
    <property type="entry name" value="PROTEIN FECR"/>
    <property type="match status" value="1"/>
</dbReference>
<protein>
    <submittedName>
        <fullName evidence="4">FecR domain-containing protein</fullName>
    </submittedName>
</protein>